<evidence type="ECO:0000313" key="2">
    <source>
        <dbReference type="Proteomes" id="UP000500845"/>
    </source>
</evidence>
<sequence>MASDSDNRKDIFDDAKVKLVTYNEFNKLNRFKTMSYNADGSIHYYDVLEEKVIRTFEEKETINDYTDYQIIVY</sequence>
<dbReference type="KEGG" id="vg:65102158"/>
<dbReference type="GeneID" id="65102158"/>
<protein>
    <submittedName>
        <fullName evidence="1">Adho44-like protein</fullName>
    </submittedName>
</protein>
<dbReference type="Proteomes" id="UP000500845">
    <property type="component" value="Segment"/>
</dbReference>
<organism evidence="1 2">
    <name type="scientific">Cryptophlebia peltastica nucleopolyhedrovirus</name>
    <dbReference type="NCBI Taxonomy" id="2304025"/>
    <lineage>
        <taxon>Viruses</taxon>
        <taxon>Viruses incertae sedis</taxon>
        <taxon>Naldaviricetes</taxon>
        <taxon>Lefavirales</taxon>
        <taxon>Baculoviridae</taxon>
        <taxon>Alphabaculovirus</taxon>
        <taxon>Alphabaculovirus crypeltasticae</taxon>
    </lineage>
</organism>
<name>A0A346RNQ8_9ABAC</name>
<keyword evidence="2" id="KW-1185">Reference proteome</keyword>
<proteinExistence type="predicted"/>
<dbReference type="EMBL" id="MH394321">
    <property type="protein sequence ID" value="AXS67705.1"/>
    <property type="molecule type" value="Genomic_DNA"/>
</dbReference>
<evidence type="ECO:0000313" key="1">
    <source>
        <dbReference type="EMBL" id="AXS67705.1"/>
    </source>
</evidence>
<dbReference type="RefSeq" id="YP_010086913.1">
    <property type="nucleotide sequence ID" value="NC_055500.1"/>
</dbReference>
<reference evidence="1 2" key="1">
    <citation type="journal article" date="2018" name="J. Invertebr. Pathol.">
        <title>Morphological, genetic and biological characterisation of a novel alphabaculovirus isolated from Cryptophlebia peltastica (Lepidoptera: Tortricidae).</title>
        <authorList>
            <person name="Marsberg T."/>
            <person name="Jukes M.D."/>
            <person name="Krejmer-Rabalska M."/>
            <person name="Rabalski L."/>
            <person name="Knox C.M."/>
            <person name="Moore S.D."/>
            <person name="Hill M.P."/>
            <person name="Szewczyk B."/>
        </authorList>
    </citation>
    <scope>NUCLEOTIDE SEQUENCE [LARGE SCALE GENOMIC DNA]</scope>
    <source>
        <strain evidence="1">SA</strain>
    </source>
</reference>
<accession>A0A346RNQ8</accession>